<reference evidence="2" key="1">
    <citation type="journal article" date="2012" name="Nat. Biotechnol.">
        <title>Draft genome sequence of pigeonpea (Cajanus cajan), an orphan legume crop of resource-poor farmers.</title>
        <authorList>
            <person name="Varshney R.K."/>
            <person name="Chen W."/>
            <person name="Li Y."/>
            <person name="Bharti A.K."/>
            <person name="Saxena R.K."/>
            <person name="Schlueter J.A."/>
            <person name="Donoghue M.T."/>
            <person name="Azam S."/>
            <person name="Fan G."/>
            <person name="Whaley A.M."/>
            <person name="Farmer A.D."/>
            <person name="Sheridan J."/>
            <person name="Iwata A."/>
            <person name="Tuteja R."/>
            <person name="Penmetsa R.V."/>
            <person name="Wu W."/>
            <person name="Upadhyaya H.D."/>
            <person name="Yang S.P."/>
            <person name="Shah T."/>
            <person name="Saxena K.B."/>
            <person name="Michael T."/>
            <person name="McCombie W.R."/>
            <person name="Yang B."/>
            <person name="Zhang G."/>
            <person name="Yang H."/>
            <person name="Wang J."/>
            <person name="Spillane C."/>
            <person name="Cook D.R."/>
            <person name="May G.D."/>
            <person name="Xu X."/>
            <person name="Jackson S.A."/>
        </authorList>
    </citation>
    <scope>NUCLEOTIDE SEQUENCE [LARGE SCALE GENOMIC DNA]</scope>
</reference>
<dbReference type="EMBL" id="KQ483694">
    <property type="protein sequence ID" value="KYP42898.1"/>
    <property type="molecule type" value="Genomic_DNA"/>
</dbReference>
<dbReference type="AlphaFoldDB" id="A0A151RK53"/>
<protein>
    <submittedName>
        <fullName evidence="2">Uncharacterized protein</fullName>
    </submittedName>
</protein>
<dbReference type="Gramene" id="C.cajan_38206.t">
    <property type="protein sequence ID" value="C.cajan_38206.t"/>
    <property type="gene ID" value="C.cajan_38206"/>
</dbReference>
<feature type="compositionally biased region" description="Low complexity" evidence="1">
    <location>
        <begin position="84"/>
        <end position="96"/>
    </location>
</feature>
<organism evidence="2 3">
    <name type="scientific">Cajanus cajan</name>
    <name type="common">Pigeon pea</name>
    <name type="synonym">Cajanus indicus</name>
    <dbReference type="NCBI Taxonomy" id="3821"/>
    <lineage>
        <taxon>Eukaryota</taxon>
        <taxon>Viridiplantae</taxon>
        <taxon>Streptophyta</taxon>
        <taxon>Embryophyta</taxon>
        <taxon>Tracheophyta</taxon>
        <taxon>Spermatophyta</taxon>
        <taxon>Magnoliopsida</taxon>
        <taxon>eudicotyledons</taxon>
        <taxon>Gunneridae</taxon>
        <taxon>Pentapetalae</taxon>
        <taxon>rosids</taxon>
        <taxon>fabids</taxon>
        <taxon>Fabales</taxon>
        <taxon>Fabaceae</taxon>
        <taxon>Papilionoideae</taxon>
        <taxon>50 kb inversion clade</taxon>
        <taxon>NPAAA clade</taxon>
        <taxon>indigoferoid/millettioid clade</taxon>
        <taxon>Phaseoleae</taxon>
        <taxon>Cajanus</taxon>
    </lineage>
</organism>
<name>A0A151RK53_CAJCA</name>
<evidence type="ECO:0000313" key="3">
    <source>
        <dbReference type="Proteomes" id="UP000075243"/>
    </source>
</evidence>
<evidence type="ECO:0000313" key="2">
    <source>
        <dbReference type="EMBL" id="KYP42898.1"/>
    </source>
</evidence>
<dbReference type="PANTHER" id="PTHR37256">
    <property type="entry name" value="E1A-BINDING PROTEIN P400-LIKE"/>
    <property type="match status" value="1"/>
</dbReference>
<keyword evidence="3" id="KW-1185">Reference proteome</keyword>
<accession>A0A151RK53</accession>
<dbReference type="Proteomes" id="UP000075243">
    <property type="component" value="Unassembled WGS sequence"/>
</dbReference>
<sequence>MAEARREIVTALKYHRATPPKNPNLTLADQTLGLNHNTCHLNNSKPSLFPNNSNNNSSLCSYSSPTPSSPPLVTNHDQDVPPIGSSHSQGEGASSSAVDTIELLGEQNQVELNDTLSFITSAWWFDCLKNMEHDAHEVMTTTEDDDNDACHIFDELEELDEFPIWLNEANESIFDYCSENCFQDPLPW</sequence>
<proteinExistence type="predicted"/>
<evidence type="ECO:0000256" key="1">
    <source>
        <dbReference type="SAM" id="MobiDB-lite"/>
    </source>
</evidence>
<gene>
    <name evidence="2" type="ORF">KK1_035678</name>
</gene>
<feature type="region of interest" description="Disordered" evidence="1">
    <location>
        <begin position="45"/>
        <end position="96"/>
    </location>
</feature>
<dbReference type="PANTHER" id="PTHR37256:SF1">
    <property type="entry name" value="MYB-LIKE PROTEIN A"/>
    <property type="match status" value="1"/>
</dbReference>
<feature type="compositionally biased region" description="Low complexity" evidence="1">
    <location>
        <begin position="45"/>
        <end position="66"/>
    </location>
</feature>
<dbReference type="OMA" id="NDACHIF"/>